<reference evidence="3" key="1">
    <citation type="journal article" date="2023" name="Int. J. Syst. Evol. Microbiol.">
        <title>Mesoterricola silvestris gen. nov., sp. nov., Mesoterricola sediminis sp. nov., Geothrix oryzae sp. nov., Geothrix edaphica sp. nov., Geothrix rubra sp. nov., and Geothrix limicola sp. nov., six novel members of Acidobacteriota isolated from soils.</title>
        <authorList>
            <person name="Itoh H."/>
            <person name="Sugisawa Y."/>
            <person name="Mise K."/>
            <person name="Xu Z."/>
            <person name="Kuniyasu M."/>
            <person name="Ushijima N."/>
            <person name="Kawano K."/>
            <person name="Kobayashi E."/>
            <person name="Shiratori Y."/>
            <person name="Masuda Y."/>
            <person name="Senoo K."/>
        </authorList>
    </citation>
    <scope>NUCLEOTIDE SEQUENCE [LARGE SCALE GENOMIC DNA]</scope>
    <source>
        <strain evidence="3">W79</strain>
    </source>
</reference>
<evidence type="ECO:0000256" key="1">
    <source>
        <dbReference type="SAM" id="MobiDB-lite"/>
    </source>
</evidence>
<organism evidence="2 3">
    <name type="scientific">Mesoterricola silvestris</name>
    <dbReference type="NCBI Taxonomy" id="2927979"/>
    <lineage>
        <taxon>Bacteria</taxon>
        <taxon>Pseudomonadati</taxon>
        <taxon>Acidobacteriota</taxon>
        <taxon>Holophagae</taxon>
        <taxon>Holophagales</taxon>
        <taxon>Holophagaceae</taxon>
        <taxon>Mesoterricola</taxon>
    </lineage>
</organism>
<name>A0AA48GNK2_9BACT</name>
<dbReference type="Proteomes" id="UP001238179">
    <property type="component" value="Chromosome"/>
</dbReference>
<dbReference type="EMBL" id="AP027080">
    <property type="protein sequence ID" value="BDU73169.1"/>
    <property type="molecule type" value="Genomic_DNA"/>
</dbReference>
<proteinExistence type="predicted"/>
<evidence type="ECO:0000313" key="3">
    <source>
        <dbReference type="Proteomes" id="UP001238179"/>
    </source>
</evidence>
<sequence length="84" mass="9212">MWFTHAVQDAGGEVVDTTLERSPKSGSESESVPGERYFDVRMAHVKCLGLMGTLKIDVVSIGNGHQGKAKVEQMRSSPEYHSFS</sequence>
<dbReference type="AlphaFoldDB" id="A0AA48GNK2"/>
<feature type="region of interest" description="Disordered" evidence="1">
    <location>
        <begin position="1"/>
        <end position="33"/>
    </location>
</feature>
<gene>
    <name evidence="2" type="ORF">METEAL_23430</name>
</gene>
<keyword evidence="3" id="KW-1185">Reference proteome</keyword>
<evidence type="ECO:0000313" key="2">
    <source>
        <dbReference type="EMBL" id="BDU73169.1"/>
    </source>
</evidence>
<accession>A0AA48GNK2</accession>
<dbReference type="KEGG" id="msil:METEAL_23430"/>
<protein>
    <submittedName>
        <fullName evidence="2">Uncharacterized protein</fullName>
    </submittedName>
</protein>